<evidence type="ECO:0000313" key="4">
    <source>
        <dbReference type="Proteomes" id="UP001401887"/>
    </source>
</evidence>
<evidence type="ECO:0000256" key="1">
    <source>
        <dbReference type="SAM" id="Phobius"/>
    </source>
</evidence>
<feature type="transmembrane region" description="Helical" evidence="1">
    <location>
        <begin position="105"/>
        <end position="127"/>
    </location>
</feature>
<organism evidence="3 4">
    <name type="scientific">Deinococcus carri</name>
    <dbReference type="NCBI Taxonomy" id="1211323"/>
    <lineage>
        <taxon>Bacteria</taxon>
        <taxon>Thermotogati</taxon>
        <taxon>Deinococcota</taxon>
        <taxon>Deinococci</taxon>
        <taxon>Deinococcales</taxon>
        <taxon>Deinococcaceae</taxon>
        <taxon>Deinococcus</taxon>
    </lineage>
</organism>
<evidence type="ECO:0000313" key="3">
    <source>
        <dbReference type="EMBL" id="GAA5512344.1"/>
    </source>
</evidence>
<dbReference type="PANTHER" id="PTHR31272:SF4">
    <property type="entry name" value="CYTOCHROME C-TYPE BIOGENESIS PROTEIN HI_1454-RELATED"/>
    <property type="match status" value="1"/>
</dbReference>
<proteinExistence type="predicted"/>
<feature type="domain" description="Urease accessory protein UreH-like transmembrane" evidence="2">
    <location>
        <begin position="69"/>
        <end position="247"/>
    </location>
</feature>
<dbReference type="EMBL" id="BAABRP010000002">
    <property type="protein sequence ID" value="GAA5512344.1"/>
    <property type="molecule type" value="Genomic_DNA"/>
</dbReference>
<gene>
    <name evidence="3" type="ORF">Dcar01_01058</name>
</gene>
<dbReference type="Proteomes" id="UP001401887">
    <property type="component" value="Unassembled WGS sequence"/>
</dbReference>
<keyword evidence="1" id="KW-1133">Transmembrane helix</keyword>
<dbReference type="InterPro" id="IPR051790">
    <property type="entry name" value="Cytochrome_c-biogenesis_DsbD"/>
</dbReference>
<name>A0ABP9W4S3_9DEIO</name>
<feature type="transmembrane region" description="Helical" evidence="1">
    <location>
        <begin position="221"/>
        <end position="242"/>
    </location>
</feature>
<reference evidence="3 4" key="1">
    <citation type="submission" date="2024-02" db="EMBL/GenBank/DDBJ databases">
        <title>Deinococcus carri NBRC 110142.</title>
        <authorList>
            <person name="Ichikawa N."/>
            <person name="Katano-Makiyama Y."/>
            <person name="Hidaka K."/>
        </authorList>
    </citation>
    <scope>NUCLEOTIDE SEQUENCE [LARGE SCALE GENOMIC DNA]</scope>
    <source>
        <strain evidence="3 4">NBRC 110142</strain>
    </source>
</reference>
<comment type="caution">
    <text evidence="3">The sequence shown here is derived from an EMBL/GenBank/DDBJ whole genome shotgun (WGS) entry which is preliminary data.</text>
</comment>
<dbReference type="PANTHER" id="PTHR31272">
    <property type="entry name" value="CYTOCHROME C-TYPE BIOGENESIS PROTEIN HI_1454-RELATED"/>
    <property type="match status" value="1"/>
</dbReference>
<keyword evidence="1" id="KW-0812">Transmembrane</keyword>
<evidence type="ECO:0000259" key="2">
    <source>
        <dbReference type="Pfam" id="PF13386"/>
    </source>
</evidence>
<accession>A0ABP9W4S3</accession>
<protein>
    <recommendedName>
        <fullName evidence="2">Urease accessory protein UreH-like transmembrane domain-containing protein</fullName>
    </recommendedName>
</protein>
<keyword evidence="4" id="KW-1185">Reference proteome</keyword>
<feature type="transmembrane region" description="Helical" evidence="1">
    <location>
        <begin position="147"/>
        <end position="164"/>
    </location>
</feature>
<feature type="transmembrane region" description="Helical" evidence="1">
    <location>
        <begin position="69"/>
        <end position="93"/>
    </location>
</feature>
<sequence>MEQVRTRRWLLITVGIVLAALILAWPTVSPVLREVALNLYRLSGSLNAALAGPVTTLRSQTGVSLFTPFLLGLLAATAPCQLSTGAAALAYVARDGHAGGAWPRSLAFVVARVLVYLALGAVAVYAFGGTMMAPGDFFTGVRRVLGPLMFLVGLVMVGVIRPRFTVGTRLAERMEERARVGRGTLGAFALGLAFSFAFCPTLFLLYFGLTLPLAITAPLGALYPVAFVLGMMLPLLLLVAFLPAGGASERRAYLGGLRRVHRLATPLAGAVVLLAGLYDTFVYWLL</sequence>
<feature type="transmembrane region" description="Helical" evidence="1">
    <location>
        <begin position="263"/>
        <end position="285"/>
    </location>
</feature>
<feature type="transmembrane region" description="Helical" evidence="1">
    <location>
        <begin position="185"/>
        <end position="209"/>
    </location>
</feature>
<dbReference type="InterPro" id="IPR039447">
    <property type="entry name" value="UreH-like_TM_dom"/>
</dbReference>
<dbReference type="Pfam" id="PF13386">
    <property type="entry name" value="DsbD_2"/>
    <property type="match status" value="1"/>
</dbReference>
<keyword evidence="1" id="KW-0472">Membrane</keyword>